<dbReference type="InterPro" id="IPR039910">
    <property type="entry name" value="D15-like"/>
</dbReference>
<keyword evidence="3" id="KW-0732">Signal</keyword>
<dbReference type="PANTHER" id="PTHR12815:SF47">
    <property type="entry name" value="TRANSLOCATION AND ASSEMBLY MODULE SUBUNIT TAMA"/>
    <property type="match status" value="1"/>
</dbReference>
<organism evidence="8 9">
    <name type="scientific">Roseimaritima ulvae</name>
    <dbReference type="NCBI Taxonomy" id="980254"/>
    <lineage>
        <taxon>Bacteria</taxon>
        <taxon>Pseudomonadati</taxon>
        <taxon>Planctomycetota</taxon>
        <taxon>Planctomycetia</taxon>
        <taxon>Pirellulales</taxon>
        <taxon>Pirellulaceae</taxon>
        <taxon>Roseimaritima</taxon>
    </lineage>
</organism>
<feature type="compositionally biased region" description="Polar residues" evidence="6">
    <location>
        <begin position="33"/>
        <end position="45"/>
    </location>
</feature>
<gene>
    <name evidence="8" type="ORF">UC8_08060</name>
</gene>
<evidence type="ECO:0000256" key="5">
    <source>
        <dbReference type="ARBA" id="ARBA00023237"/>
    </source>
</evidence>
<evidence type="ECO:0000259" key="7">
    <source>
        <dbReference type="Pfam" id="PF01103"/>
    </source>
</evidence>
<accession>A0A5B9QIK8</accession>
<dbReference type="EMBL" id="CP042914">
    <property type="protein sequence ID" value="QEG38848.1"/>
    <property type="molecule type" value="Genomic_DNA"/>
</dbReference>
<feature type="region of interest" description="Disordered" evidence="6">
    <location>
        <begin position="81"/>
        <end position="181"/>
    </location>
</feature>
<dbReference type="PROSITE" id="PS51257">
    <property type="entry name" value="PROKAR_LIPOPROTEIN"/>
    <property type="match status" value="1"/>
</dbReference>
<keyword evidence="9" id="KW-1185">Reference proteome</keyword>
<reference evidence="8 9" key="1">
    <citation type="submission" date="2019-08" db="EMBL/GenBank/DDBJ databases">
        <title>Deep-cultivation of Planctomycetes and their phenomic and genomic characterization uncovers novel biology.</title>
        <authorList>
            <person name="Wiegand S."/>
            <person name="Jogler M."/>
            <person name="Boedeker C."/>
            <person name="Pinto D."/>
            <person name="Vollmers J."/>
            <person name="Rivas-Marin E."/>
            <person name="Kohn T."/>
            <person name="Peeters S.H."/>
            <person name="Heuer A."/>
            <person name="Rast P."/>
            <person name="Oberbeckmann S."/>
            <person name="Bunk B."/>
            <person name="Jeske O."/>
            <person name="Meyerdierks A."/>
            <person name="Storesund J.E."/>
            <person name="Kallscheuer N."/>
            <person name="Luecker S."/>
            <person name="Lage O.M."/>
            <person name="Pohl T."/>
            <person name="Merkel B.J."/>
            <person name="Hornburger P."/>
            <person name="Mueller R.-W."/>
            <person name="Bruemmer F."/>
            <person name="Labrenz M."/>
            <person name="Spormann A.M."/>
            <person name="Op den Camp H."/>
            <person name="Overmann J."/>
            <person name="Amann R."/>
            <person name="Jetten M.S.M."/>
            <person name="Mascher T."/>
            <person name="Medema M.H."/>
            <person name="Devos D.P."/>
            <person name="Kaster A.-K."/>
            <person name="Ovreas L."/>
            <person name="Rohde M."/>
            <person name="Galperin M.Y."/>
            <person name="Jogler C."/>
        </authorList>
    </citation>
    <scope>NUCLEOTIDE SEQUENCE [LARGE SCALE GENOMIC DNA]</scope>
    <source>
        <strain evidence="8 9">UC8</strain>
    </source>
</reference>
<feature type="compositionally biased region" description="Polar residues" evidence="6">
    <location>
        <begin position="150"/>
        <end position="165"/>
    </location>
</feature>
<dbReference type="InterPro" id="IPR000184">
    <property type="entry name" value="Bac_surfAg_D15"/>
</dbReference>
<dbReference type="Gene3D" id="2.40.160.50">
    <property type="entry name" value="membrane protein fhac: a member of the omp85/tpsb transporter family"/>
    <property type="match status" value="1"/>
</dbReference>
<evidence type="ECO:0000313" key="9">
    <source>
        <dbReference type="Proteomes" id="UP000325286"/>
    </source>
</evidence>
<dbReference type="KEGG" id="rul:UC8_08060"/>
<dbReference type="Pfam" id="PF01103">
    <property type="entry name" value="Omp85"/>
    <property type="match status" value="1"/>
</dbReference>
<evidence type="ECO:0000313" key="8">
    <source>
        <dbReference type="EMBL" id="QEG38848.1"/>
    </source>
</evidence>
<sequence length="575" mass="60805">MKSLPPALAALFVSTSFLIGSLGCTRMPSSNFAPPPFTSSQSMRPTSASSAAVASSPASTAPTAAAPQASVAASRVSTGSAATTGNVWPGSSNTVVRGQGGGGFSLPPTFQVGADAGRHSRTPLPVSGQPDTRVAQGQSSGTLPAPAQLNAPTTSPGYSSAQPPATTGAIPPSFQNAPAGPPIQVVPSGPGFTDGTVFGDPAYAGTTFPQAPPYMPRDNVADLVINGAPGRTGRIMLGGAVNSDAGITGQLTIDERNFDIRRWPTSFQDLFSGTAFRGDGQSFRIEAAPGSTYQRYSVQFGEPNLFDTNVSMNLSGFLYDRAFQDWDESRIGGRVALGYRLTPDLSASLGLTGQSVELSNPRVPGTPEIDDYLGSHNLFTGQFKFIHDTRNSPFAASQGHLLEWSFEQAFGDFNFPKAELDYRRYFLVRQRADGSGKHTLTLGTQFGVSGSDTPVFENFFAGGYATLRGFEFRGASPTVNTAQVGGRFSWISSVEYMAPLTADDAFKAVAFVDFGTVERDFHIKEENFRVAPGFGFRVAIPAMGPAPLAFDFAFPVAYAETDERQVFSFYMSAAR</sequence>
<keyword evidence="2" id="KW-0812">Transmembrane</keyword>
<dbReference type="Proteomes" id="UP000325286">
    <property type="component" value="Chromosome"/>
</dbReference>
<keyword evidence="4" id="KW-0472">Membrane</keyword>
<feature type="domain" description="Bacterial surface antigen (D15)" evidence="7">
    <location>
        <begin position="276"/>
        <end position="572"/>
    </location>
</feature>
<evidence type="ECO:0000256" key="1">
    <source>
        <dbReference type="ARBA" id="ARBA00004370"/>
    </source>
</evidence>
<proteinExistence type="predicted"/>
<protein>
    <submittedName>
        <fullName evidence="8">Outer membrane protein assembly factor YaeT</fullName>
    </submittedName>
</protein>
<dbReference type="AlphaFoldDB" id="A0A5B9QIK8"/>
<keyword evidence="5" id="KW-0998">Cell outer membrane</keyword>
<evidence type="ECO:0000256" key="6">
    <source>
        <dbReference type="SAM" id="MobiDB-lite"/>
    </source>
</evidence>
<evidence type="ECO:0000256" key="2">
    <source>
        <dbReference type="ARBA" id="ARBA00022692"/>
    </source>
</evidence>
<comment type="subcellular location">
    <subcellularLocation>
        <location evidence="1">Membrane</location>
    </subcellularLocation>
</comment>
<dbReference type="GO" id="GO:0019867">
    <property type="term" value="C:outer membrane"/>
    <property type="evidence" value="ECO:0007669"/>
    <property type="project" value="InterPro"/>
</dbReference>
<name>A0A5B9QIK8_9BACT</name>
<feature type="region of interest" description="Disordered" evidence="6">
    <location>
        <begin position="33"/>
        <end position="54"/>
    </location>
</feature>
<dbReference type="PANTHER" id="PTHR12815">
    <property type="entry name" value="SORTING AND ASSEMBLY MACHINERY SAMM50 PROTEIN FAMILY MEMBER"/>
    <property type="match status" value="1"/>
</dbReference>
<feature type="compositionally biased region" description="Polar residues" evidence="6">
    <location>
        <begin position="81"/>
        <end position="96"/>
    </location>
</feature>
<evidence type="ECO:0000256" key="3">
    <source>
        <dbReference type="ARBA" id="ARBA00022729"/>
    </source>
</evidence>
<evidence type="ECO:0000256" key="4">
    <source>
        <dbReference type="ARBA" id="ARBA00023136"/>
    </source>
</evidence>